<protein>
    <recommendedName>
        <fullName evidence="11">Cytochrome P450</fullName>
    </recommendedName>
</protein>
<dbReference type="Pfam" id="PF00067">
    <property type="entry name" value="p450"/>
    <property type="match status" value="2"/>
</dbReference>
<evidence type="ECO:0000256" key="1">
    <source>
        <dbReference type="ARBA" id="ARBA00010617"/>
    </source>
</evidence>
<reference evidence="9 10" key="1">
    <citation type="submission" date="2024-01" db="EMBL/GenBank/DDBJ databases">
        <title>The genome of the rayed Mediterranean limpet Patella caerulea (Linnaeus, 1758).</title>
        <authorList>
            <person name="Anh-Thu Weber A."/>
            <person name="Halstead-Nussloch G."/>
        </authorList>
    </citation>
    <scope>NUCLEOTIDE SEQUENCE [LARGE SCALE GENOMIC DNA]</scope>
    <source>
        <strain evidence="9">AATW-2023a</strain>
        <tissue evidence="9">Whole specimen</tissue>
    </source>
</reference>
<keyword evidence="4 8" id="KW-0560">Oxidoreductase</keyword>
<dbReference type="GO" id="GO:0004508">
    <property type="term" value="F:steroid 17-alpha-monooxygenase activity"/>
    <property type="evidence" value="ECO:0007669"/>
    <property type="project" value="TreeGrafter"/>
</dbReference>
<dbReference type="PRINTS" id="PR00463">
    <property type="entry name" value="EP450I"/>
</dbReference>
<evidence type="ECO:0000256" key="8">
    <source>
        <dbReference type="RuleBase" id="RU000461"/>
    </source>
</evidence>
<dbReference type="AlphaFoldDB" id="A0AAN8QCB8"/>
<dbReference type="InterPro" id="IPR017972">
    <property type="entry name" value="Cyt_P450_CS"/>
</dbReference>
<keyword evidence="10" id="KW-1185">Reference proteome</keyword>
<keyword evidence="2 7" id="KW-0349">Heme</keyword>
<keyword evidence="5 7" id="KW-0408">Iron</keyword>
<gene>
    <name evidence="9" type="ORF">SNE40_004391</name>
</gene>
<keyword evidence="3 7" id="KW-0479">Metal-binding</keyword>
<evidence type="ECO:0000256" key="4">
    <source>
        <dbReference type="ARBA" id="ARBA00023002"/>
    </source>
</evidence>
<evidence type="ECO:0000313" key="9">
    <source>
        <dbReference type="EMBL" id="KAK6188142.1"/>
    </source>
</evidence>
<comment type="similarity">
    <text evidence="1 8">Belongs to the cytochrome P450 family.</text>
</comment>
<evidence type="ECO:0000256" key="3">
    <source>
        <dbReference type="ARBA" id="ARBA00022723"/>
    </source>
</evidence>
<dbReference type="PANTHER" id="PTHR24289">
    <property type="entry name" value="STEROID 17-ALPHA-HYDROXYLASE/17,20 LYASE"/>
    <property type="match status" value="1"/>
</dbReference>
<evidence type="ECO:0000256" key="5">
    <source>
        <dbReference type="ARBA" id="ARBA00023004"/>
    </source>
</evidence>
<dbReference type="InterPro" id="IPR036396">
    <property type="entry name" value="Cyt_P450_sf"/>
</dbReference>
<dbReference type="InterPro" id="IPR002401">
    <property type="entry name" value="Cyt_P450_E_grp-I"/>
</dbReference>
<keyword evidence="6 8" id="KW-0503">Monooxygenase</keyword>
<dbReference type="PRINTS" id="PR00385">
    <property type="entry name" value="P450"/>
</dbReference>
<comment type="caution">
    <text evidence="9">The sequence shown here is derived from an EMBL/GenBank/DDBJ whole genome shotgun (WGS) entry which is preliminary data.</text>
</comment>
<sequence length="386" mass="44631">MATKNDVHLKAEILSKKYGDIFCIRVFTRRFVFLNSALLIRKLLSSVKYRDVTNDRPQTFFKKHISHDGRDIILKDFDERLVKLRQIVHRSIKLYGEGIKVFENMVNTEIRNLKQELWNSTGEESFDLDSAITFSLTRVLYTFRMKSHGKGLLGNIFREAEVDDQIDDGCIKGVLSNMVTAGFLSTKGALAGFFLLMLYYPEIQLRIQKEIDDNIDRNREPSLDDRAVMHYTNATILECLRFIGHVPFGVPHLTREEVEVDGMRIPANTMLITNLWVMNRSEKVWDKPGEFLPERFLDNEGKLLPKEHPIRLQFIPFGSGRRSCIGESFAKSRMFLYVTSLLQTFVLSPGKNKLPPLDPATWKPNVAMQPDFLNCLVRLRPERKIS</sequence>
<dbReference type="GO" id="GO:0020037">
    <property type="term" value="F:heme binding"/>
    <property type="evidence" value="ECO:0007669"/>
    <property type="project" value="InterPro"/>
</dbReference>
<dbReference type="InterPro" id="IPR001128">
    <property type="entry name" value="Cyt_P450"/>
</dbReference>
<dbReference type="SUPFAM" id="SSF48264">
    <property type="entry name" value="Cytochrome P450"/>
    <property type="match status" value="1"/>
</dbReference>
<dbReference type="Proteomes" id="UP001347796">
    <property type="component" value="Unassembled WGS sequence"/>
</dbReference>
<dbReference type="GO" id="GO:0042448">
    <property type="term" value="P:progesterone metabolic process"/>
    <property type="evidence" value="ECO:0007669"/>
    <property type="project" value="TreeGrafter"/>
</dbReference>
<feature type="binding site" description="axial binding residue" evidence="7">
    <location>
        <position position="324"/>
    </location>
    <ligand>
        <name>heme</name>
        <dbReference type="ChEBI" id="CHEBI:30413"/>
    </ligand>
    <ligandPart>
        <name>Fe</name>
        <dbReference type="ChEBI" id="CHEBI:18248"/>
    </ligandPart>
</feature>
<organism evidence="9 10">
    <name type="scientific">Patella caerulea</name>
    <name type="common">Rayed Mediterranean limpet</name>
    <dbReference type="NCBI Taxonomy" id="87958"/>
    <lineage>
        <taxon>Eukaryota</taxon>
        <taxon>Metazoa</taxon>
        <taxon>Spiralia</taxon>
        <taxon>Lophotrochozoa</taxon>
        <taxon>Mollusca</taxon>
        <taxon>Gastropoda</taxon>
        <taxon>Patellogastropoda</taxon>
        <taxon>Patelloidea</taxon>
        <taxon>Patellidae</taxon>
        <taxon>Patella</taxon>
    </lineage>
</organism>
<dbReference type="EMBL" id="JAZGQO010000003">
    <property type="protein sequence ID" value="KAK6188142.1"/>
    <property type="molecule type" value="Genomic_DNA"/>
</dbReference>
<dbReference type="PANTHER" id="PTHR24289:SF1">
    <property type="entry name" value="STEROID 17-ALPHA-HYDROXYLASE_17,20 LYASE"/>
    <property type="match status" value="1"/>
</dbReference>
<evidence type="ECO:0000256" key="7">
    <source>
        <dbReference type="PIRSR" id="PIRSR602401-1"/>
    </source>
</evidence>
<name>A0AAN8QCB8_PATCE</name>
<evidence type="ECO:0000313" key="10">
    <source>
        <dbReference type="Proteomes" id="UP001347796"/>
    </source>
</evidence>
<dbReference type="Gene3D" id="1.10.630.10">
    <property type="entry name" value="Cytochrome P450"/>
    <property type="match status" value="2"/>
</dbReference>
<dbReference type="GO" id="GO:0042446">
    <property type="term" value="P:hormone biosynthetic process"/>
    <property type="evidence" value="ECO:0007669"/>
    <property type="project" value="TreeGrafter"/>
</dbReference>
<evidence type="ECO:0000256" key="2">
    <source>
        <dbReference type="ARBA" id="ARBA00022617"/>
    </source>
</evidence>
<dbReference type="GO" id="GO:0005506">
    <property type="term" value="F:iron ion binding"/>
    <property type="evidence" value="ECO:0007669"/>
    <property type="project" value="InterPro"/>
</dbReference>
<proteinExistence type="inferred from homology"/>
<evidence type="ECO:0000256" key="6">
    <source>
        <dbReference type="ARBA" id="ARBA00023033"/>
    </source>
</evidence>
<evidence type="ECO:0008006" key="11">
    <source>
        <dbReference type="Google" id="ProtNLM"/>
    </source>
</evidence>
<comment type="cofactor">
    <cofactor evidence="7">
        <name>heme</name>
        <dbReference type="ChEBI" id="CHEBI:30413"/>
    </cofactor>
</comment>
<accession>A0AAN8QCB8</accession>
<dbReference type="PROSITE" id="PS00086">
    <property type="entry name" value="CYTOCHROME_P450"/>
    <property type="match status" value="1"/>
</dbReference>